<dbReference type="PROSITE" id="PS51847">
    <property type="entry name" value="SMP"/>
    <property type="match status" value="1"/>
</dbReference>
<keyword evidence="8 13" id="KW-1133">Transmembrane helix</keyword>
<feature type="region of interest" description="Disordered" evidence="12">
    <location>
        <begin position="1"/>
        <end position="176"/>
    </location>
</feature>
<dbReference type="CDD" id="cd21677">
    <property type="entry name" value="SMP_SYT"/>
    <property type="match status" value="1"/>
</dbReference>
<feature type="compositionally biased region" description="Polar residues" evidence="12">
    <location>
        <begin position="11"/>
        <end position="66"/>
    </location>
</feature>
<dbReference type="GO" id="GO:0005783">
    <property type="term" value="C:endoplasmic reticulum"/>
    <property type="evidence" value="ECO:0007669"/>
    <property type="project" value="TreeGrafter"/>
</dbReference>
<dbReference type="InterPro" id="IPR035892">
    <property type="entry name" value="C2_domain_sf"/>
</dbReference>
<evidence type="ECO:0008006" key="18">
    <source>
        <dbReference type="Google" id="ProtNLM"/>
    </source>
</evidence>
<evidence type="ECO:0000256" key="10">
    <source>
        <dbReference type="ARBA" id="ARBA00023121"/>
    </source>
</evidence>
<reference evidence="16 17" key="1">
    <citation type="journal article" date="2021" name="Sci. Rep.">
        <title>Genome sequencing of the multicellular alga Astrephomene provides insights into convergent evolution of germ-soma differentiation.</title>
        <authorList>
            <person name="Yamashita S."/>
            <person name="Yamamoto K."/>
            <person name="Matsuzaki R."/>
            <person name="Suzuki S."/>
            <person name="Yamaguchi H."/>
            <person name="Hirooka S."/>
            <person name="Minakuchi Y."/>
            <person name="Miyagishima S."/>
            <person name="Kawachi M."/>
            <person name="Toyoda A."/>
            <person name="Nozaki H."/>
        </authorList>
    </citation>
    <scope>NUCLEOTIDE SEQUENCE [LARGE SCALE GENOMIC DNA]</scope>
    <source>
        <strain evidence="16 17">NIES-4017</strain>
    </source>
</reference>
<dbReference type="GO" id="GO:0008289">
    <property type="term" value="F:lipid binding"/>
    <property type="evidence" value="ECO:0007669"/>
    <property type="project" value="UniProtKB-KW"/>
</dbReference>
<keyword evidence="10" id="KW-0446">Lipid-binding</keyword>
<feature type="compositionally biased region" description="Acidic residues" evidence="12">
    <location>
        <begin position="912"/>
        <end position="922"/>
    </location>
</feature>
<dbReference type="SUPFAM" id="SSF49562">
    <property type="entry name" value="C2 domain (Calcium/lipid-binding domain, CaLB)"/>
    <property type="match status" value="1"/>
</dbReference>
<protein>
    <recommendedName>
        <fullName evidence="18">SMP-LTD domain-containing protein</fullName>
    </recommendedName>
</protein>
<evidence type="ECO:0000256" key="1">
    <source>
        <dbReference type="ARBA" id="ARBA00004167"/>
    </source>
</evidence>
<dbReference type="InterPro" id="IPR031468">
    <property type="entry name" value="SMP_LBD"/>
</dbReference>
<evidence type="ECO:0000313" key="17">
    <source>
        <dbReference type="Proteomes" id="UP001054857"/>
    </source>
</evidence>
<keyword evidence="3" id="KW-0813">Transport</keyword>
<keyword evidence="5" id="KW-0479">Metal-binding</keyword>
<evidence type="ECO:0000256" key="9">
    <source>
        <dbReference type="ARBA" id="ARBA00023055"/>
    </source>
</evidence>
<accession>A0AAD3DDB9</accession>
<keyword evidence="11 13" id="KW-0472">Membrane</keyword>
<dbReference type="GO" id="GO:0046872">
    <property type="term" value="F:metal ion binding"/>
    <property type="evidence" value="ECO:0007669"/>
    <property type="project" value="UniProtKB-KW"/>
</dbReference>
<dbReference type="Proteomes" id="UP001054857">
    <property type="component" value="Unassembled WGS sequence"/>
</dbReference>
<comment type="subcellular location">
    <subcellularLocation>
        <location evidence="1">Membrane</location>
        <topology evidence="1">Single-pass membrane protein</topology>
    </subcellularLocation>
</comment>
<feature type="compositionally biased region" description="Low complexity" evidence="12">
    <location>
        <begin position="164"/>
        <end position="176"/>
    </location>
</feature>
<keyword evidence="17" id="KW-1185">Reference proteome</keyword>
<feature type="compositionally biased region" description="Polar residues" evidence="12">
    <location>
        <begin position="96"/>
        <end position="109"/>
    </location>
</feature>
<dbReference type="EMBL" id="BMAR01000001">
    <property type="protein sequence ID" value="GFR39731.1"/>
    <property type="molecule type" value="Genomic_DNA"/>
</dbReference>
<dbReference type="PROSITE" id="PS50004">
    <property type="entry name" value="C2"/>
    <property type="match status" value="1"/>
</dbReference>
<dbReference type="PANTHER" id="PTHR10774:SF190">
    <property type="entry name" value="C2 CALCIUM_LIPID-BINDING ENDONUCLEASE_EXONUCLEASE_PHOSPHATASE-RELATED"/>
    <property type="match status" value="1"/>
</dbReference>
<dbReference type="InterPro" id="IPR039010">
    <property type="entry name" value="Synaptotagmin_SMP"/>
</dbReference>
<dbReference type="Gene3D" id="2.60.40.150">
    <property type="entry name" value="C2 domain"/>
    <property type="match status" value="1"/>
</dbReference>
<gene>
    <name evidence="16" type="ORF">Agub_g212</name>
</gene>
<keyword evidence="4 13" id="KW-0812">Transmembrane</keyword>
<keyword evidence="6" id="KW-0677">Repeat</keyword>
<evidence type="ECO:0000313" key="16">
    <source>
        <dbReference type="EMBL" id="GFR39731.1"/>
    </source>
</evidence>
<dbReference type="PANTHER" id="PTHR10774">
    <property type="entry name" value="EXTENDED SYNAPTOTAGMIN-RELATED"/>
    <property type="match status" value="1"/>
</dbReference>
<evidence type="ECO:0000256" key="4">
    <source>
        <dbReference type="ARBA" id="ARBA00022692"/>
    </source>
</evidence>
<evidence type="ECO:0000256" key="12">
    <source>
        <dbReference type="SAM" id="MobiDB-lite"/>
    </source>
</evidence>
<comment type="similarity">
    <text evidence="2">Belongs to the synaptotagmin family.</text>
</comment>
<dbReference type="AlphaFoldDB" id="A0AAD3DDB9"/>
<name>A0AAD3DDB9_9CHLO</name>
<evidence type="ECO:0000256" key="3">
    <source>
        <dbReference type="ARBA" id="ARBA00022448"/>
    </source>
</evidence>
<evidence type="ECO:0000256" key="7">
    <source>
        <dbReference type="ARBA" id="ARBA00022837"/>
    </source>
</evidence>
<comment type="caution">
    <text evidence="16">The sequence shown here is derived from an EMBL/GenBank/DDBJ whole genome shotgun (WGS) entry which is preliminary data.</text>
</comment>
<evidence type="ECO:0000256" key="6">
    <source>
        <dbReference type="ARBA" id="ARBA00022737"/>
    </source>
</evidence>
<dbReference type="InterPro" id="IPR000008">
    <property type="entry name" value="C2_dom"/>
</dbReference>
<evidence type="ECO:0000256" key="11">
    <source>
        <dbReference type="ARBA" id="ARBA00023136"/>
    </source>
</evidence>
<evidence type="ECO:0000259" key="14">
    <source>
        <dbReference type="PROSITE" id="PS50004"/>
    </source>
</evidence>
<keyword evidence="7" id="KW-0106">Calcium</keyword>
<evidence type="ECO:0000256" key="13">
    <source>
        <dbReference type="SAM" id="Phobius"/>
    </source>
</evidence>
<sequence>MAELGPGDKPSTANGSTSVASSISPQPQRTSQVVQGSPSDLPTKPKSSPDTSATPRSQPSGSETSPTPAPKDLNGNSIPALQPSPKTNLPEIVEVSTPNSTTLRTQATPLETPRERIVNAANAPSDGGGAPATPTYTHAAGSAAGKVPEARAPDTTGAKPSKDAPNTPAAAPAAPEAAEGLNLKTLPKVAADAAKQAGQAYVEAGKEARGTLALLMKAPFLKEGPPITLTLDQIGVALFFVVLGFQVLLLPIFMPSVFRLAYNLVWGLLFGLGLSFLFYYNKKRKAEVNELLSINLGLKGANLVAGGLPSWFNISHKEKLEWLNSLIVEVWPFVDKGICQMIKDTTARVMPDVLKELPVGLRGVVKSIGFKHLTFGGAPVRVESIWVSPEDTGSLVMELDVKWCGDPNITLAIEIPTGQKLCPRIMDITFAATVRVVLNPLVPRIPGFVGAMATVPKPPLIKYRLDFGRAMGGSMAPAAVTPVVNFFLRDVITKMLVWPQRLVVPILQETDQDKIEIQRLMRRHRGVLRVCVESAKELRPQEWGTNDVSVELTTDSEHFEATSIRRAKPVAGVTPEEQERLGESVTWNECIFLLIQEPRDQLMRLEAFDIDKLRPSKLLTGQVTQVVNGRGLIGRSMVKLGPICKAGSQDQSETVVTQLGRADWGSPGGPGKGAGKVRLQMRYWPFERFTKHDIENSMEGIVTVRLLRVWGLAATGDSLSAYVRVTSTANKREWKSSTKAWNRRQHTARLRAEIKRLGEARERDLREGRTRDADKKARYMEALQEAIAGDNKRARLMVDLDYTLDSTAMCAIYHVKLTDMIKIKVLESSLLSSPECLGRLDIPASDIVTSCDVNPLSGQREFGLHRRKWEEYNPDQPERAPEDLERGIPLEEGDGARIWVELRWVPCIQVGDVDEEDEEEEQQAAASPAQR</sequence>
<feature type="domain" description="SMP-LTD" evidence="15">
    <location>
        <begin position="316"/>
        <end position="507"/>
    </location>
</feature>
<feature type="transmembrane region" description="Helical" evidence="13">
    <location>
        <begin position="260"/>
        <end position="280"/>
    </location>
</feature>
<dbReference type="GO" id="GO:0006869">
    <property type="term" value="P:lipid transport"/>
    <property type="evidence" value="ECO:0007669"/>
    <property type="project" value="UniProtKB-KW"/>
</dbReference>
<evidence type="ECO:0000256" key="8">
    <source>
        <dbReference type="ARBA" id="ARBA00022989"/>
    </source>
</evidence>
<evidence type="ECO:0000256" key="2">
    <source>
        <dbReference type="ARBA" id="ARBA00006996"/>
    </source>
</evidence>
<feature type="compositionally biased region" description="Polar residues" evidence="12">
    <location>
        <begin position="74"/>
        <end position="87"/>
    </location>
</feature>
<feature type="region of interest" description="Disordered" evidence="12">
    <location>
        <begin position="911"/>
        <end position="931"/>
    </location>
</feature>
<organism evidence="16 17">
    <name type="scientific">Astrephomene gubernaculifera</name>
    <dbReference type="NCBI Taxonomy" id="47775"/>
    <lineage>
        <taxon>Eukaryota</taxon>
        <taxon>Viridiplantae</taxon>
        <taxon>Chlorophyta</taxon>
        <taxon>core chlorophytes</taxon>
        <taxon>Chlorophyceae</taxon>
        <taxon>CS clade</taxon>
        <taxon>Chlamydomonadales</taxon>
        <taxon>Astrephomenaceae</taxon>
        <taxon>Astrephomene</taxon>
    </lineage>
</organism>
<feature type="transmembrane region" description="Helical" evidence="13">
    <location>
        <begin position="234"/>
        <end position="253"/>
    </location>
</feature>
<proteinExistence type="inferred from homology"/>
<feature type="domain" description="C2" evidence="14">
    <location>
        <begin position="509"/>
        <end position="653"/>
    </location>
</feature>
<dbReference type="GO" id="GO:0016020">
    <property type="term" value="C:membrane"/>
    <property type="evidence" value="ECO:0007669"/>
    <property type="project" value="UniProtKB-SubCell"/>
</dbReference>
<dbReference type="InterPro" id="IPR045050">
    <property type="entry name" value="Synaptotagmin_plant"/>
</dbReference>
<evidence type="ECO:0000259" key="15">
    <source>
        <dbReference type="PROSITE" id="PS51847"/>
    </source>
</evidence>
<dbReference type="Pfam" id="PF17047">
    <property type="entry name" value="SMP_LBD"/>
    <property type="match status" value="1"/>
</dbReference>
<keyword evidence="9" id="KW-0445">Lipid transport</keyword>
<evidence type="ECO:0000256" key="5">
    <source>
        <dbReference type="ARBA" id="ARBA00022723"/>
    </source>
</evidence>